<reference evidence="1" key="2">
    <citation type="submission" date="2020-11" db="EMBL/GenBank/DDBJ databases">
        <authorList>
            <person name="McCartney M.A."/>
            <person name="Auch B."/>
            <person name="Kono T."/>
            <person name="Mallez S."/>
            <person name="Becker A."/>
            <person name="Gohl D.M."/>
            <person name="Silverstein K.A.T."/>
            <person name="Koren S."/>
            <person name="Bechman K.B."/>
            <person name="Herman A."/>
            <person name="Abrahante J.E."/>
            <person name="Garbe J."/>
        </authorList>
    </citation>
    <scope>NUCLEOTIDE SEQUENCE</scope>
    <source>
        <strain evidence="1">Duluth1</strain>
        <tissue evidence="1">Whole animal</tissue>
    </source>
</reference>
<dbReference type="Proteomes" id="UP000828390">
    <property type="component" value="Unassembled WGS sequence"/>
</dbReference>
<reference evidence="1" key="1">
    <citation type="journal article" date="2019" name="bioRxiv">
        <title>The Genome of the Zebra Mussel, Dreissena polymorpha: A Resource for Invasive Species Research.</title>
        <authorList>
            <person name="McCartney M.A."/>
            <person name="Auch B."/>
            <person name="Kono T."/>
            <person name="Mallez S."/>
            <person name="Zhang Y."/>
            <person name="Obille A."/>
            <person name="Becker A."/>
            <person name="Abrahante J.E."/>
            <person name="Garbe J."/>
            <person name="Badalamenti J.P."/>
            <person name="Herman A."/>
            <person name="Mangelson H."/>
            <person name="Liachko I."/>
            <person name="Sullivan S."/>
            <person name="Sone E.D."/>
            <person name="Koren S."/>
            <person name="Silverstein K.A.T."/>
            <person name="Beckman K.B."/>
            <person name="Gohl D.M."/>
        </authorList>
    </citation>
    <scope>NUCLEOTIDE SEQUENCE</scope>
    <source>
        <strain evidence="1">Duluth1</strain>
        <tissue evidence="1">Whole animal</tissue>
    </source>
</reference>
<keyword evidence="2" id="KW-1185">Reference proteome</keyword>
<name>A0A9D4LF48_DREPO</name>
<comment type="caution">
    <text evidence="1">The sequence shown here is derived from an EMBL/GenBank/DDBJ whole genome shotgun (WGS) entry which is preliminary data.</text>
</comment>
<dbReference type="EMBL" id="JAIWYP010000003">
    <property type="protein sequence ID" value="KAH3856654.1"/>
    <property type="molecule type" value="Genomic_DNA"/>
</dbReference>
<dbReference type="AlphaFoldDB" id="A0A9D4LF48"/>
<sequence length="57" mass="6747">MEHHGVYSQSKYLVLSLKEDQRQKISKDNKCRNTGHNTCDVKHYRVDAAVQLFDVRR</sequence>
<organism evidence="1 2">
    <name type="scientific">Dreissena polymorpha</name>
    <name type="common">Zebra mussel</name>
    <name type="synonym">Mytilus polymorpha</name>
    <dbReference type="NCBI Taxonomy" id="45954"/>
    <lineage>
        <taxon>Eukaryota</taxon>
        <taxon>Metazoa</taxon>
        <taxon>Spiralia</taxon>
        <taxon>Lophotrochozoa</taxon>
        <taxon>Mollusca</taxon>
        <taxon>Bivalvia</taxon>
        <taxon>Autobranchia</taxon>
        <taxon>Heteroconchia</taxon>
        <taxon>Euheterodonta</taxon>
        <taxon>Imparidentia</taxon>
        <taxon>Neoheterodontei</taxon>
        <taxon>Myida</taxon>
        <taxon>Dreissenoidea</taxon>
        <taxon>Dreissenidae</taxon>
        <taxon>Dreissena</taxon>
    </lineage>
</organism>
<evidence type="ECO:0000313" key="2">
    <source>
        <dbReference type="Proteomes" id="UP000828390"/>
    </source>
</evidence>
<evidence type="ECO:0000313" key="1">
    <source>
        <dbReference type="EMBL" id="KAH3856654.1"/>
    </source>
</evidence>
<proteinExistence type="predicted"/>
<protein>
    <submittedName>
        <fullName evidence="1">Uncharacterized protein</fullName>
    </submittedName>
</protein>
<gene>
    <name evidence="1" type="ORF">DPMN_099246</name>
</gene>
<accession>A0A9D4LF48</accession>